<dbReference type="Proteomes" id="UP000278157">
    <property type="component" value="Chromosome"/>
</dbReference>
<dbReference type="RefSeq" id="WP_027303979.1">
    <property type="nucleotide sequence ID" value="NZ_CBCRZS010000006.1"/>
</dbReference>
<dbReference type="EMBL" id="LR134372">
    <property type="protein sequence ID" value="VEG84732.1"/>
    <property type="molecule type" value="Genomic_DNA"/>
</dbReference>
<evidence type="ECO:0008006" key="3">
    <source>
        <dbReference type="Google" id="ProtNLM"/>
    </source>
</evidence>
<proteinExistence type="predicted"/>
<gene>
    <name evidence="1" type="ORF">NCTC11541_00769</name>
</gene>
<organism evidence="1 2">
    <name type="scientific">Campylobacter upsaliensis</name>
    <dbReference type="NCBI Taxonomy" id="28080"/>
    <lineage>
        <taxon>Bacteria</taxon>
        <taxon>Pseudomonadati</taxon>
        <taxon>Campylobacterota</taxon>
        <taxon>Epsilonproteobacteria</taxon>
        <taxon>Campylobacterales</taxon>
        <taxon>Campylobacteraceae</taxon>
        <taxon>Campylobacter</taxon>
    </lineage>
</organism>
<sequence>MSQKECVIHIFETLQGVATLGQLYALVDTSIWKTKTPYASIRRIVQTNKEFFKIKPGLWGLSHQKDMIIKNLHITTNTTENPHFTHTYYQGIITELGALRGFQTFIPAQDKNKLFINKPLKDIATLDTICTFTYLELINKAKTIDSIWFNERKMPHAFYEVEHSTDFKNSLNKFFELQDFRSKFYIVADKKRKAQFLSIMENSIYKPIKDFVNFADYESIVKQYENESMKYEMGI</sequence>
<evidence type="ECO:0000313" key="1">
    <source>
        <dbReference type="EMBL" id="VEG84732.1"/>
    </source>
</evidence>
<reference evidence="1 2" key="1">
    <citation type="submission" date="2018-12" db="EMBL/GenBank/DDBJ databases">
        <authorList>
            <consortium name="Pathogen Informatics"/>
        </authorList>
    </citation>
    <scope>NUCLEOTIDE SEQUENCE [LARGE SCALE GENOMIC DNA]</scope>
    <source>
        <strain evidence="1 2">NCTC11541</strain>
    </source>
</reference>
<dbReference type="OrthoDB" id="9776582at2"/>
<protein>
    <recommendedName>
        <fullName evidence="3">HTH HARE-type domain-containing protein</fullName>
    </recommendedName>
</protein>
<evidence type="ECO:0000313" key="2">
    <source>
        <dbReference type="Proteomes" id="UP000278157"/>
    </source>
</evidence>
<dbReference type="AlphaFoldDB" id="A0A3S5EMI4"/>
<name>A0A3S5EMI4_CAMUP</name>
<accession>A0A3S5EMI4</accession>